<accession>A0A2T3WCT2</accession>
<keyword evidence="1" id="KW-0472">Membrane</keyword>
<dbReference type="AlphaFoldDB" id="A0A2T3WCT2"/>
<comment type="caution">
    <text evidence="2">The sequence shown here is derived from an EMBL/GenBank/DDBJ whole genome shotgun (WGS) entry which is preliminary data.</text>
</comment>
<sequence length="85" mass="8607">MWRVLGWLLCLTLFALAAALGLLTLGLLASISGGGPLWLRSLGALVLPLAQGAGVTHWGGVAQALALMGLTSTLAAAAAYVKPRL</sequence>
<gene>
    <name evidence="2" type="ORF">C8263_01385</name>
</gene>
<keyword evidence="3" id="KW-1185">Reference proteome</keyword>
<organism evidence="2 3">
    <name type="scientific">Deinococcus arcticus</name>
    <dbReference type="NCBI Taxonomy" id="2136176"/>
    <lineage>
        <taxon>Bacteria</taxon>
        <taxon>Thermotogati</taxon>
        <taxon>Deinococcota</taxon>
        <taxon>Deinococci</taxon>
        <taxon>Deinococcales</taxon>
        <taxon>Deinococcaceae</taxon>
        <taxon>Deinococcus</taxon>
    </lineage>
</organism>
<evidence type="ECO:0000313" key="3">
    <source>
        <dbReference type="Proteomes" id="UP000240317"/>
    </source>
</evidence>
<feature type="transmembrane region" description="Helical" evidence="1">
    <location>
        <begin position="58"/>
        <end position="81"/>
    </location>
</feature>
<protein>
    <submittedName>
        <fullName evidence="2">Uncharacterized protein</fullName>
    </submittedName>
</protein>
<evidence type="ECO:0000313" key="2">
    <source>
        <dbReference type="EMBL" id="PTA69698.1"/>
    </source>
</evidence>
<keyword evidence="1" id="KW-0812">Transmembrane</keyword>
<proteinExistence type="predicted"/>
<name>A0A2T3WCT2_9DEIO</name>
<reference evidence="2 3" key="1">
    <citation type="submission" date="2018-03" db="EMBL/GenBank/DDBJ databases">
        <title>Draft genome of Deinococcus sp. OD32.</title>
        <authorList>
            <person name="Wang X.-P."/>
            <person name="Du Z.-J."/>
        </authorList>
    </citation>
    <scope>NUCLEOTIDE SEQUENCE [LARGE SCALE GENOMIC DNA]</scope>
    <source>
        <strain evidence="2 3">OD32</strain>
    </source>
</reference>
<evidence type="ECO:0000256" key="1">
    <source>
        <dbReference type="SAM" id="Phobius"/>
    </source>
</evidence>
<dbReference type="Proteomes" id="UP000240317">
    <property type="component" value="Unassembled WGS sequence"/>
</dbReference>
<keyword evidence="1" id="KW-1133">Transmembrane helix</keyword>
<dbReference type="EMBL" id="PYSV01000001">
    <property type="protein sequence ID" value="PTA69698.1"/>
    <property type="molecule type" value="Genomic_DNA"/>
</dbReference>